<protein>
    <submittedName>
        <fullName evidence="1 2">Uncharacterized protein</fullName>
    </submittedName>
</protein>
<reference evidence="1 3" key="2">
    <citation type="journal article" date="2014" name="BMC Genomics">
        <title>An improved genome release (version Mt4.0) for the model legume Medicago truncatula.</title>
        <authorList>
            <person name="Tang H."/>
            <person name="Krishnakumar V."/>
            <person name="Bidwell S."/>
            <person name="Rosen B."/>
            <person name="Chan A."/>
            <person name="Zhou S."/>
            <person name="Gentzbittel L."/>
            <person name="Childs K.L."/>
            <person name="Yandell M."/>
            <person name="Gundlach H."/>
            <person name="Mayer K.F."/>
            <person name="Schwartz D.C."/>
            <person name="Town C.D."/>
        </authorList>
    </citation>
    <scope>GENOME REANNOTATION</scope>
    <source>
        <strain evidence="1">A17</strain>
        <strain evidence="2 3">cv. Jemalong A17</strain>
    </source>
</reference>
<dbReference type="PaxDb" id="3880-AES65716"/>
<reference evidence="2" key="3">
    <citation type="submission" date="2015-04" db="UniProtKB">
        <authorList>
            <consortium name="EnsemblPlants"/>
        </authorList>
    </citation>
    <scope>IDENTIFICATION</scope>
    <source>
        <strain evidence="2">cv. Jemalong A17</strain>
    </source>
</reference>
<dbReference type="EMBL" id="CM001223">
    <property type="protein sequence ID" value="KEH22052.1"/>
    <property type="molecule type" value="Genomic_DNA"/>
</dbReference>
<sequence length="134" mass="15524">MFRQGWEFFKLYGEPVGFSLDRHFLVFTVSITAHESLCILHDHSDLSDDALKALVVMSVGSSSSSRWVPRTFFKDLFQSFGYDPDGAQKWLKEIERIFRVMQCSEVQKVRFGTHMLADEADDWWISLLPVLGRT</sequence>
<dbReference type="EnsemblPlants" id="KEH22052">
    <property type="protein sequence ID" value="KEH22052"/>
    <property type="gene ID" value="MTR_7g029390"/>
</dbReference>
<gene>
    <name evidence="1" type="ordered locus">MTR_7g029390</name>
</gene>
<keyword evidence="3" id="KW-1185">Reference proteome</keyword>
<evidence type="ECO:0000313" key="1">
    <source>
        <dbReference type="EMBL" id="KEH22052.1"/>
    </source>
</evidence>
<name>A0A072TX91_MEDTR</name>
<organism evidence="1 3">
    <name type="scientific">Medicago truncatula</name>
    <name type="common">Barrel medic</name>
    <name type="synonym">Medicago tribuloides</name>
    <dbReference type="NCBI Taxonomy" id="3880"/>
    <lineage>
        <taxon>Eukaryota</taxon>
        <taxon>Viridiplantae</taxon>
        <taxon>Streptophyta</taxon>
        <taxon>Embryophyta</taxon>
        <taxon>Tracheophyta</taxon>
        <taxon>Spermatophyta</taxon>
        <taxon>Magnoliopsida</taxon>
        <taxon>eudicotyledons</taxon>
        <taxon>Gunneridae</taxon>
        <taxon>Pentapetalae</taxon>
        <taxon>rosids</taxon>
        <taxon>fabids</taxon>
        <taxon>Fabales</taxon>
        <taxon>Fabaceae</taxon>
        <taxon>Papilionoideae</taxon>
        <taxon>50 kb inversion clade</taxon>
        <taxon>NPAAA clade</taxon>
        <taxon>Hologalegina</taxon>
        <taxon>IRL clade</taxon>
        <taxon>Trifolieae</taxon>
        <taxon>Medicago</taxon>
    </lineage>
</organism>
<accession>A0A072TX91</accession>
<dbReference type="AlphaFoldDB" id="A0A072TX91"/>
<reference evidence="1 3" key="1">
    <citation type="journal article" date="2011" name="Nature">
        <title>The Medicago genome provides insight into the evolution of rhizobial symbioses.</title>
        <authorList>
            <person name="Young N.D."/>
            <person name="Debelle F."/>
            <person name="Oldroyd G.E."/>
            <person name="Geurts R."/>
            <person name="Cannon S.B."/>
            <person name="Udvardi M.K."/>
            <person name="Benedito V.A."/>
            <person name="Mayer K.F."/>
            <person name="Gouzy J."/>
            <person name="Schoof H."/>
            <person name="Van de Peer Y."/>
            <person name="Proost S."/>
            <person name="Cook D.R."/>
            <person name="Meyers B.C."/>
            <person name="Spannagl M."/>
            <person name="Cheung F."/>
            <person name="De Mita S."/>
            <person name="Krishnakumar V."/>
            <person name="Gundlach H."/>
            <person name="Zhou S."/>
            <person name="Mudge J."/>
            <person name="Bharti A.K."/>
            <person name="Murray J.D."/>
            <person name="Naoumkina M.A."/>
            <person name="Rosen B."/>
            <person name="Silverstein K.A."/>
            <person name="Tang H."/>
            <person name="Rombauts S."/>
            <person name="Zhao P.X."/>
            <person name="Zhou P."/>
            <person name="Barbe V."/>
            <person name="Bardou P."/>
            <person name="Bechner M."/>
            <person name="Bellec A."/>
            <person name="Berger A."/>
            <person name="Berges H."/>
            <person name="Bidwell S."/>
            <person name="Bisseling T."/>
            <person name="Choisne N."/>
            <person name="Couloux A."/>
            <person name="Denny R."/>
            <person name="Deshpande S."/>
            <person name="Dai X."/>
            <person name="Doyle J.J."/>
            <person name="Dudez A.M."/>
            <person name="Farmer A.D."/>
            <person name="Fouteau S."/>
            <person name="Franken C."/>
            <person name="Gibelin C."/>
            <person name="Gish J."/>
            <person name="Goldstein S."/>
            <person name="Gonzalez A.J."/>
            <person name="Green P.J."/>
            <person name="Hallab A."/>
            <person name="Hartog M."/>
            <person name="Hua A."/>
            <person name="Humphray S.J."/>
            <person name="Jeong D.H."/>
            <person name="Jing Y."/>
            <person name="Jocker A."/>
            <person name="Kenton S.M."/>
            <person name="Kim D.J."/>
            <person name="Klee K."/>
            <person name="Lai H."/>
            <person name="Lang C."/>
            <person name="Lin S."/>
            <person name="Macmil S.L."/>
            <person name="Magdelenat G."/>
            <person name="Matthews L."/>
            <person name="McCorrison J."/>
            <person name="Monaghan E.L."/>
            <person name="Mun J.H."/>
            <person name="Najar F.Z."/>
            <person name="Nicholson C."/>
            <person name="Noirot C."/>
            <person name="O'Bleness M."/>
            <person name="Paule C.R."/>
            <person name="Poulain J."/>
            <person name="Prion F."/>
            <person name="Qin B."/>
            <person name="Qu C."/>
            <person name="Retzel E.F."/>
            <person name="Riddle C."/>
            <person name="Sallet E."/>
            <person name="Samain S."/>
            <person name="Samson N."/>
            <person name="Sanders I."/>
            <person name="Saurat O."/>
            <person name="Scarpelli C."/>
            <person name="Schiex T."/>
            <person name="Segurens B."/>
            <person name="Severin A.J."/>
            <person name="Sherrier D.J."/>
            <person name="Shi R."/>
            <person name="Sims S."/>
            <person name="Singer S.R."/>
            <person name="Sinharoy S."/>
            <person name="Sterck L."/>
            <person name="Viollet A."/>
            <person name="Wang B.B."/>
            <person name="Wang K."/>
            <person name="Wang M."/>
            <person name="Wang X."/>
            <person name="Warfsmann J."/>
            <person name="Weissenbach J."/>
            <person name="White D.D."/>
            <person name="White J.D."/>
            <person name="Wiley G.B."/>
            <person name="Wincker P."/>
            <person name="Xing Y."/>
            <person name="Yang L."/>
            <person name="Yao Z."/>
            <person name="Ying F."/>
            <person name="Zhai J."/>
            <person name="Zhou L."/>
            <person name="Zuber A."/>
            <person name="Denarie J."/>
            <person name="Dixon R.A."/>
            <person name="May G.D."/>
            <person name="Schwartz D.C."/>
            <person name="Rogers J."/>
            <person name="Quetier F."/>
            <person name="Town C.D."/>
            <person name="Roe B.A."/>
        </authorList>
    </citation>
    <scope>NUCLEOTIDE SEQUENCE [LARGE SCALE GENOMIC DNA]</scope>
    <source>
        <strain evidence="1">A17</strain>
        <strain evidence="2 3">cv. Jemalong A17</strain>
    </source>
</reference>
<proteinExistence type="predicted"/>
<evidence type="ECO:0000313" key="2">
    <source>
        <dbReference type="EnsemblPlants" id="KEH22052"/>
    </source>
</evidence>
<evidence type="ECO:0000313" key="3">
    <source>
        <dbReference type="Proteomes" id="UP000002051"/>
    </source>
</evidence>
<dbReference type="Proteomes" id="UP000002051">
    <property type="component" value="Unassembled WGS sequence"/>
</dbReference>
<dbReference type="HOGENOM" id="CLU_1899322_0_0_1"/>
<dbReference type="eggNOG" id="KOG0017">
    <property type="taxonomic scope" value="Eukaryota"/>
</dbReference>